<feature type="region of interest" description="Disordered" evidence="1">
    <location>
        <begin position="1"/>
        <end position="163"/>
    </location>
</feature>
<protein>
    <submittedName>
        <fullName evidence="2">Uncharacterized protein</fullName>
    </submittedName>
</protein>
<feature type="compositionally biased region" description="Basic and acidic residues" evidence="1">
    <location>
        <begin position="107"/>
        <end position="130"/>
    </location>
</feature>
<evidence type="ECO:0000256" key="1">
    <source>
        <dbReference type="SAM" id="MobiDB-lite"/>
    </source>
</evidence>
<dbReference type="EMBL" id="BQNB010011097">
    <property type="protein sequence ID" value="GJS86076.1"/>
    <property type="molecule type" value="Genomic_DNA"/>
</dbReference>
<accession>A0ABQ4Z8K9</accession>
<sequence length="163" mass="18145">MDSPPSPTHPRNVSYTSEYTETRSNPHSISDAFGSRPNSHVEDQQQRNLKGHTDVHKQAPDLTDFTGDRANSYHDEPGNINRSLGPVFVNQEGAKPLSRGDLAGSRPKSECDNIYENEKEKLPSHSDIRQPVRSYGNDDGDDDEDDYQGSPPISLNGDHYGMH</sequence>
<dbReference type="Proteomes" id="UP001151760">
    <property type="component" value="Unassembled WGS sequence"/>
</dbReference>
<gene>
    <name evidence="2" type="ORF">Tco_0752617</name>
</gene>
<comment type="caution">
    <text evidence="2">The sequence shown here is derived from an EMBL/GenBank/DDBJ whole genome shotgun (WGS) entry which is preliminary data.</text>
</comment>
<name>A0ABQ4Z8K9_9ASTR</name>
<reference evidence="2" key="2">
    <citation type="submission" date="2022-01" db="EMBL/GenBank/DDBJ databases">
        <authorList>
            <person name="Yamashiro T."/>
            <person name="Shiraishi A."/>
            <person name="Satake H."/>
            <person name="Nakayama K."/>
        </authorList>
    </citation>
    <scope>NUCLEOTIDE SEQUENCE</scope>
</reference>
<keyword evidence="3" id="KW-1185">Reference proteome</keyword>
<evidence type="ECO:0000313" key="3">
    <source>
        <dbReference type="Proteomes" id="UP001151760"/>
    </source>
</evidence>
<evidence type="ECO:0000313" key="2">
    <source>
        <dbReference type="EMBL" id="GJS86076.1"/>
    </source>
</evidence>
<feature type="compositionally biased region" description="Polar residues" evidence="1">
    <location>
        <begin position="9"/>
        <end position="28"/>
    </location>
</feature>
<proteinExistence type="predicted"/>
<reference evidence="2" key="1">
    <citation type="journal article" date="2022" name="Int. J. Mol. Sci.">
        <title>Draft Genome of Tanacetum Coccineum: Genomic Comparison of Closely Related Tanacetum-Family Plants.</title>
        <authorList>
            <person name="Yamashiro T."/>
            <person name="Shiraishi A."/>
            <person name="Nakayama K."/>
            <person name="Satake H."/>
        </authorList>
    </citation>
    <scope>NUCLEOTIDE SEQUENCE</scope>
</reference>
<organism evidence="2 3">
    <name type="scientific">Tanacetum coccineum</name>
    <dbReference type="NCBI Taxonomy" id="301880"/>
    <lineage>
        <taxon>Eukaryota</taxon>
        <taxon>Viridiplantae</taxon>
        <taxon>Streptophyta</taxon>
        <taxon>Embryophyta</taxon>
        <taxon>Tracheophyta</taxon>
        <taxon>Spermatophyta</taxon>
        <taxon>Magnoliopsida</taxon>
        <taxon>eudicotyledons</taxon>
        <taxon>Gunneridae</taxon>
        <taxon>Pentapetalae</taxon>
        <taxon>asterids</taxon>
        <taxon>campanulids</taxon>
        <taxon>Asterales</taxon>
        <taxon>Asteraceae</taxon>
        <taxon>Asteroideae</taxon>
        <taxon>Anthemideae</taxon>
        <taxon>Anthemidinae</taxon>
        <taxon>Tanacetum</taxon>
    </lineage>
</organism>
<feature type="compositionally biased region" description="Acidic residues" evidence="1">
    <location>
        <begin position="138"/>
        <end position="147"/>
    </location>
</feature>
<feature type="compositionally biased region" description="Basic and acidic residues" evidence="1">
    <location>
        <begin position="39"/>
        <end position="59"/>
    </location>
</feature>